<feature type="compositionally biased region" description="Low complexity" evidence="1">
    <location>
        <begin position="431"/>
        <end position="450"/>
    </location>
</feature>
<feature type="compositionally biased region" description="Polar residues" evidence="1">
    <location>
        <begin position="280"/>
        <end position="293"/>
    </location>
</feature>
<protein>
    <submittedName>
        <fullName evidence="3">Uncharacterized protein LOC105364631</fullName>
    </submittedName>
</protein>
<feature type="compositionally biased region" description="Low complexity" evidence="1">
    <location>
        <begin position="196"/>
        <end position="209"/>
    </location>
</feature>
<feature type="compositionally biased region" description="Acidic residues" evidence="1">
    <location>
        <begin position="354"/>
        <end position="368"/>
    </location>
</feature>
<feature type="region of interest" description="Disordered" evidence="1">
    <location>
        <begin position="346"/>
        <end position="411"/>
    </location>
</feature>
<feature type="region of interest" description="Disordered" evidence="1">
    <location>
        <begin position="65"/>
        <end position="97"/>
    </location>
</feature>
<evidence type="ECO:0000313" key="3">
    <source>
        <dbReference type="RefSeq" id="XP_011500912.1"/>
    </source>
</evidence>
<accession>A0AAJ7DYB4</accession>
<feature type="compositionally biased region" description="Basic residues" evidence="1">
    <location>
        <begin position="80"/>
        <end position="91"/>
    </location>
</feature>
<dbReference type="GeneID" id="105364631"/>
<feature type="compositionally biased region" description="Low complexity" evidence="1">
    <location>
        <begin position="377"/>
        <end position="394"/>
    </location>
</feature>
<proteinExistence type="predicted"/>
<feature type="region of interest" description="Disordered" evidence="1">
    <location>
        <begin position="185"/>
        <end position="212"/>
    </location>
</feature>
<feature type="region of interest" description="Disordered" evidence="1">
    <location>
        <begin position="503"/>
        <end position="553"/>
    </location>
</feature>
<evidence type="ECO:0000256" key="1">
    <source>
        <dbReference type="SAM" id="MobiDB-lite"/>
    </source>
</evidence>
<feature type="compositionally biased region" description="Low complexity" evidence="1">
    <location>
        <begin position="463"/>
        <end position="472"/>
    </location>
</feature>
<reference evidence="3" key="1">
    <citation type="submission" date="2025-08" db="UniProtKB">
        <authorList>
            <consortium name="RefSeq"/>
        </authorList>
    </citation>
    <scope>IDENTIFICATION</scope>
</reference>
<gene>
    <name evidence="3" type="primary">LOC105364631</name>
</gene>
<evidence type="ECO:0000313" key="2">
    <source>
        <dbReference type="Proteomes" id="UP000695007"/>
    </source>
</evidence>
<dbReference type="AlphaFoldDB" id="A0AAJ7DYB4"/>
<dbReference type="Proteomes" id="UP000695007">
    <property type="component" value="Unplaced"/>
</dbReference>
<dbReference type="RefSeq" id="XP_011500912.1">
    <property type="nucleotide sequence ID" value="XM_011502610.1"/>
</dbReference>
<dbReference type="KEGG" id="csol:105364631"/>
<name>A0AAJ7DYB4_9HYME</name>
<organism evidence="2 3">
    <name type="scientific">Ceratosolen solmsi marchali</name>
    <dbReference type="NCBI Taxonomy" id="326594"/>
    <lineage>
        <taxon>Eukaryota</taxon>
        <taxon>Metazoa</taxon>
        <taxon>Ecdysozoa</taxon>
        <taxon>Arthropoda</taxon>
        <taxon>Hexapoda</taxon>
        <taxon>Insecta</taxon>
        <taxon>Pterygota</taxon>
        <taxon>Neoptera</taxon>
        <taxon>Endopterygota</taxon>
        <taxon>Hymenoptera</taxon>
        <taxon>Apocrita</taxon>
        <taxon>Proctotrupomorpha</taxon>
        <taxon>Chalcidoidea</taxon>
        <taxon>Agaonidae</taxon>
        <taxon>Agaoninae</taxon>
        <taxon>Ceratosolen</taxon>
    </lineage>
</organism>
<feature type="compositionally biased region" description="Low complexity" evidence="1">
    <location>
        <begin position="523"/>
        <end position="532"/>
    </location>
</feature>
<feature type="region of interest" description="Disordered" evidence="1">
    <location>
        <begin position="431"/>
        <end position="482"/>
    </location>
</feature>
<feature type="region of interest" description="Disordered" evidence="1">
    <location>
        <begin position="270"/>
        <end position="298"/>
    </location>
</feature>
<keyword evidence="2" id="KW-1185">Reference proteome</keyword>
<sequence length="576" mass="63923">MLAPALWIKKNMLGTYSEELGRPLTEAEIRVQRSLQQLSVPDWFLKYSKPPRILKNATPIECRPASWKTAKAKSTISPRKTPRKKSPKNTPKKTQTANVRVTATPGGLNQTYRITRKLPKKGMDPCISITPSSSGTDSDTPQHDAIPIRSAKIVKPRTPLLRPSNTFPRISPSRKIENINIVFSKPFPTEPSVDAQQQKPQERQQQPLQSNPKTVYTMTKNIEMRREETVSVAPDEADCSGNNHASFLIAEVEPCGVTTRVRVFAGLDDTSEEEEPVDRSTPSPNTRFFNSSKKSTELERMVQNGRRESGSRLIQEIIGELDRSIAEGRSSFGHESLDFARSLIQPPKQRVDSEADVGEEEDDDDLELEDRRCCCSSNSSDSDIAKSTSISYKSSDSEGTTPLPQSEEEDEDVYWIPSKIVQLPRTSSLLSMLSRGSSRSGRTSGRNSPGLSPIRREKPDDWLQLQQQQQQQPRGFGTTYTTRNDKVSRQLFRIDEAIGVIDSGYSDRSGAASSRTATLGRESPSWSLSPSPTLADSEGEGSVKPASKSGSQIHSTLSWCEFAAAYDRAFGEIARN</sequence>